<keyword evidence="3" id="KW-1185">Reference proteome</keyword>
<dbReference type="OrthoDB" id="2408370at2759"/>
<feature type="compositionally biased region" description="Low complexity" evidence="1">
    <location>
        <begin position="291"/>
        <end position="313"/>
    </location>
</feature>
<gene>
    <name evidence="2" type="ORF">F8M41_005579</name>
</gene>
<name>A0A8H4A4J8_GIGMA</name>
<evidence type="ECO:0000256" key="1">
    <source>
        <dbReference type="SAM" id="MobiDB-lite"/>
    </source>
</evidence>
<reference evidence="2 3" key="1">
    <citation type="journal article" date="2019" name="Environ. Microbiol.">
        <title>At the nexus of three kingdoms: the genome of the mycorrhizal fungus Gigaspora margarita provides insights into plant, endobacterial and fungal interactions.</title>
        <authorList>
            <person name="Venice F."/>
            <person name="Ghignone S."/>
            <person name="Salvioli di Fossalunga A."/>
            <person name="Amselem J."/>
            <person name="Novero M."/>
            <person name="Xianan X."/>
            <person name="Sedzielewska Toro K."/>
            <person name="Morin E."/>
            <person name="Lipzen A."/>
            <person name="Grigoriev I.V."/>
            <person name="Henrissat B."/>
            <person name="Martin F.M."/>
            <person name="Bonfante P."/>
        </authorList>
    </citation>
    <scope>NUCLEOTIDE SEQUENCE [LARGE SCALE GENOMIC DNA]</scope>
    <source>
        <strain evidence="2 3">BEG34</strain>
    </source>
</reference>
<dbReference type="EMBL" id="WTPW01001529">
    <property type="protein sequence ID" value="KAF0430059.1"/>
    <property type="molecule type" value="Genomic_DNA"/>
</dbReference>
<dbReference type="AlphaFoldDB" id="A0A8H4A4J8"/>
<proteinExistence type="predicted"/>
<organism evidence="2 3">
    <name type="scientific">Gigaspora margarita</name>
    <dbReference type="NCBI Taxonomy" id="4874"/>
    <lineage>
        <taxon>Eukaryota</taxon>
        <taxon>Fungi</taxon>
        <taxon>Fungi incertae sedis</taxon>
        <taxon>Mucoromycota</taxon>
        <taxon>Glomeromycotina</taxon>
        <taxon>Glomeromycetes</taxon>
        <taxon>Diversisporales</taxon>
        <taxon>Gigasporaceae</taxon>
        <taxon>Gigaspora</taxon>
    </lineage>
</organism>
<comment type="caution">
    <text evidence="2">The sequence shown here is derived from an EMBL/GenBank/DDBJ whole genome shotgun (WGS) entry which is preliminary data.</text>
</comment>
<feature type="compositionally biased region" description="Polar residues" evidence="1">
    <location>
        <begin position="242"/>
        <end position="253"/>
    </location>
</feature>
<evidence type="ECO:0000313" key="2">
    <source>
        <dbReference type="EMBL" id="KAF0430059.1"/>
    </source>
</evidence>
<protein>
    <recommendedName>
        <fullName evidence="4">BTB domain-containing protein</fullName>
    </recommendedName>
</protein>
<accession>A0A8H4A4J8</accession>
<dbReference type="Proteomes" id="UP000439903">
    <property type="component" value="Unassembled WGS sequence"/>
</dbReference>
<sequence length="595" mass="67637">MISDTDMDIMEVDNVKFSKQTTFSSYNNTINTVSPKKTGSIKRKHSQSQKTTINDYPSIGELLWDNGKMYSDVKLSFEDREGLAVRAGIPSELRLHSLVLFQSQFFKEQLTQTSSTVSTLPKSNLKREKQIIVKLPYRVNEEDMVNFYCTLKLMYTKKWDTELANNLAKGVGCLSVCWEIGFHEGIEACWKWLVRKCCRDRNKEMMKKLIEAYPRLHETFSQQDDIVNSSLAELLTDTSLQRAPSLTKSSSKKVPTLPRRSMRRPKNARRISKNGESEKTFLAPLLRSDNSDTSTLSSSSSSISLKTSSNSLKAPSTSLKASSTSLRSQYENEIPTSHQSTINNSLPSPPLSASPSFSPVLTQTLPSLVSSHTLLPFPTIPTSIPINFNNVQTLDIWISKFETFSIKSRRSCAIIPLEARDDNRCFPFLGHFVSIFESINQLGRMKIITSKDCLDFALRMLNVIKIEHSHFHLLHNKSNQKNEGEKLLSQSIVLHESLDEPLTILLKEILSPIDKKHLCDYLWAPSNISNLMHLREIRSGNSNLMVDEFEEYEEIMREISLVEGSRVSHVEHMIVGEKMAKAMRETLTKSCYNFI</sequence>
<feature type="compositionally biased region" description="Basic residues" evidence="1">
    <location>
        <begin position="260"/>
        <end position="272"/>
    </location>
</feature>
<feature type="compositionally biased region" description="Polar residues" evidence="1">
    <location>
        <begin position="314"/>
        <end position="344"/>
    </location>
</feature>
<feature type="region of interest" description="Disordered" evidence="1">
    <location>
        <begin position="242"/>
        <end position="354"/>
    </location>
</feature>
<evidence type="ECO:0000313" key="3">
    <source>
        <dbReference type="Proteomes" id="UP000439903"/>
    </source>
</evidence>
<evidence type="ECO:0008006" key="4">
    <source>
        <dbReference type="Google" id="ProtNLM"/>
    </source>
</evidence>